<keyword evidence="3" id="KW-1185">Reference proteome</keyword>
<dbReference type="Proteomes" id="UP000270678">
    <property type="component" value="Chromosome"/>
</dbReference>
<organism evidence="2 3">
    <name type="scientific">Paenibacillus lutimineralis</name>
    <dbReference type="NCBI Taxonomy" id="2707005"/>
    <lineage>
        <taxon>Bacteria</taxon>
        <taxon>Bacillati</taxon>
        <taxon>Bacillota</taxon>
        <taxon>Bacilli</taxon>
        <taxon>Bacillales</taxon>
        <taxon>Paenibacillaceae</taxon>
        <taxon>Paenibacillus</taxon>
    </lineage>
</organism>
<dbReference type="InterPro" id="IPR000182">
    <property type="entry name" value="GNAT_dom"/>
</dbReference>
<evidence type="ECO:0000313" key="2">
    <source>
        <dbReference type="EMBL" id="AZS16545.1"/>
    </source>
</evidence>
<dbReference type="OrthoDB" id="2610997at2"/>
<dbReference type="SUPFAM" id="SSF55729">
    <property type="entry name" value="Acyl-CoA N-acyltransferases (Nat)"/>
    <property type="match status" value="1"/>
</dbReference>
<gene>
    <name evidence="2" type="ORF">EI981_20195</name>
</gene>
<keyword evidence="2" id="KW-0808">Transferase</keyword>
<dbReference type="Pfam" id="PF00583">
    <property type="entry name" value="Acetyltransf_1"/>
    <property type="match status" value="1"/>
</dbReference>
<evidence type="ECO:0000313" key="3">
    <source>
        <dbReference type="Proteomes" id="UP000270678"/>
    </source>
</evidence>
<dbReference type="AlphaFoldDB" id="A0A3S9V1S4"/>
<reference evidence="3" key="1">
    <citation type="submission" date="2018-12" db="EMBL/GenBank/DDBJ databases">
        <title>Complete genome sequence of Paenibacillus sp. MBLB1234.</title>
        <authorList>
            <person name="Nam Y.-D."/>
            <person name="Kang J."/>
            <person name="Chung W.-H."/>
            <person name="Park Y.S."/>
        </authorList>
    </citation>
    <scope>NUCLEOTIDE SEQUENCE [LARGE SCALE GENOMIC DNA]</scope>
    <source>
        <strain evidence="3">MBLB1234</strain>
    </source>
</reference>
<dbReference type="CDD" id="cd04301">
    <property type="entry name" value="NAT_SF"/>
    <property type="match status" value="1"/>
</dbReference>
<dbReference type="EMBL" id="CP034346">
    <property type="protein sequence ID" value="AZS16545.1"/>
    <property type="molecule type" value="Genomic_DNA"/>
</dbReference>
<dbReference type="Gene3D" id="3.40.630.30">
    <property type="match status" value="1"/>
</dbReference>
<evidence type="ECO:0000259" key="1">
    <source>
        <dbReference type="PROSITE" id="PS51186"/>
    </source>
</evidence>
<dbReference type="GO" id="GO:0016747">
    <property type="term" value="F:acyltransferase activity, transferring groups other than amino-acyl groups"/>
    <property type="evidence" value="ECO:0007669"/>
    <property type="project" value="InterPro"/>
</dbReference>
<dbReference type="PROSITE" id="PS51186">
    <property type="entry name" value="GNAT"/>
    <property type="match status" value="1"/>
</dbReference>
<protein>
    <submittedName>
        <fullName evidence="2">GNAT family N-acetyltransferase</fullName>
    </submittedName>
</protein>
<sequence length="144" mass="16490">MTNKTIRPATLEDSLSLIELNYKFNGVERTAMEVRQSLLNTNEIIVLAFCNDQAVGFGCAQYYKSFCYSEPHGEITELYVIEEEQGKGWGPQIICFLEERLLQIGVKQIKVLTGQDNVRAQKTYQKANYSLTDEVMYEKTVEES</sequence>
<dbReference type="InterPro" id="IPR016181">
    <property type="entry name" value="Acyl_CoA_acyltransferase"/>
</dbReference>
<dbReference type="RefSeq" id="WP_127001250.1">
    <property type="nucleotide sequence ID" value="NZ_CP034346.1"/>
</dbReference>
<proteinExistence type="predicted"/>
<dbReference type="KEGG" id="plut:EI981_20195"/>
<accession>A0A3S9V1S4</accession>
<feature type="domain" description="N-acetyltransferase" evidence="1">
    <location>
        <begin position="4"/>
        <end position="144"/>
    </location>
</feature>
<name>A0A3S9V1S4_9BACL</name>